<dbReference type="EMBL" id="JANKHH010000004">
    <property type="protein sequence ID" value="MCR2834093.1"/>
    <property type="molecule type" value="Genomic_DNA"/>
</dbReference>
<name>A0ABT1XR07_9SPHN</name>
<comment type="caution">
    <text evidence="3">The sequence shown here is derived from an EMBL/GenBank/DDBJ whole genome shotgun (WGS) entry which is preliminary data.</text>
</comment>
<dbReference type="Gene3D" id="3.40.50.2300">
    <property type="match status" value="1"/>
</dbReference>
<keyword evidence="4" id="KW-1185">Reference proteome</keyword>
<dbReference type="PANTHER" id="PTHR43228:SF1">
    <property type="entry name" value="TWO-COMPONENT RESPONSE REGULATOR ARR22"/>
    <property type="match status" value="1"/>
</dbReference>
<dbReference type="InterPro" id="IPR011006">
    <property type="entry name" value="CheY-like_superfamily"/>
</dbReference>
<dbReference type="Proteomes" id="UP001206067">
    <property type="component" value="Unassembled WGS sequence"/>
</dbReference>
<dbReference type="PANTHER" id="PTHR43228">
    <property type="entry name" value="TWO-COMPONENT RESPONSE REGULATOR"/>
    <property type="match status" value="1"/>
</dbReference>
<dbReference type="SMART" id="SM00448">
    <property type="entry name" value="REC"/>
    <property type="match status" value="1"/>
</dbReference>
<feature type="modified residue" description="4-aspartylphosphate" evidence="1">
    <location>
        <position position="69"/>
    </location>
</feature>
<evidence type="ECO:0000313" key="4">
    <source>
        <dbReference type="Proteomes" id="UP001206067"/>
    </source>
</evidence>
<dbReference type="SUPFAM" id="SSF52172">
    <property type="entry name" value="CheY-like"/>
    <property type="match status" value="1"/>
</dbReference>
<accession>A0ABT1XR07</accession>
<keyword evidence="1" id="KW-0597">Phosphoprotein</keyword>
<reference evidence="3 4" key="1">
    <citation type="submission" date="2022-08" db="EMBL/GenBank/DDBJ databases">
        <title>Polyphasic taxonomy analysis of Qipengyuania sp.RS5-5.</title>
        <authorList>
            <person name="Xamxidin M."/>
            <person name="Wu M."/>
        </authorList>
    </citation>
    <scope>NUCLEOTIDE SEQUENCE [LARGE SCALE GENOMIC DNA]</scope>
    <source>
        <strain evidence="3 4">RS5-5</strain>
    </source>
</reference>
<gene>
    <name evidence="3" type="ORF">NSO95_09075</name>
</gene>
<sequence>MNEQPQDARTASAAPTRRRALVVDDSRMVRRASRSILEEFGFAVTEAEDGAEALARIKAGGMPDLITLDWNMPNMSGIETLRALRAQYGDALGKVMFCTTNTDAIDIHKGIDAGATEWIVKPFDKPSMRAKLEKIGAI</sequence>
<evidence type="ECO:0000256" key="1">
    <source>
        <dbReference type="PROSITE-ProRule" id="PRU00169"/>
    </source>
</evidence>
<organism evidence="3 4">
    <name type="scientific">Parerythrobacter lacustris</name>
    <dbReference type="NCBI Taxonomy" id="2969984"/>
    <lineage>
        <taxon>Bacteria</taxon>
        <taxon>Pseudomonadati</taxon>
        <taxon>Pseudomonadota</taxon>
        <taxon>Alphaproteobacteria</taxon>
        <taxon>Sphingomonadales</taxon>
        <taxon>Erythrobacteraceae</taxon>
        <taxon>Parerythrobacter</taxon>
    </lineage>
</organism>
<dbReference type="Pfam" id="PF00072">
    <property type="entry name" value="Response_reg"/>
    <property type="match status" value="1"/>
</dbReference>
<protein>
    <submittedName>
        <fullName evidence="3">Response regulator</fullName>
    </submittedName>
</protein>
<dbReference type="InterPro" id="IPR052048">
    <property type="entry name" value="ST_Response_Regulator"/>
</dbReference>
<dbReference type="InterPro" id="IPR001789">
    <property type="entry name" value="Sig_transdc_resp-reg_receiver"/>
</dbReference>
<feature type="domain" description="Response regulatory" evidence="2">
    <location>
        <begin position="19"/>
        <end position="136"/>
    </location>
</feature>
<evidence type="ECO:0000313" key="3">
    <source>
        <dbReference type="EMBL" id="MCR2834093.1"/>
    </source>
</evidence>
<dbReference type="PROSITE" id="PS50110">
    <property type="entry name" value="RESPONSE_REGULATORY"/>
    <property type="match status" value="1"/>
</dbReference>
<evidence type="ECO:0000259" key="2">
    <source>
        <dbReference type="PROSITE" id="PS50110"/>
    </source>
</evidence>
<proteinExistence type="predicted"/>